<feature type="transmembrane region" description="Helical" evidence="5">
    <location>
        <begin position="118"/>
        <end position="136"/>
    </location>
</feature>
<feature type="transmembrane region" description="Helical" evidence="5">
    <location>
        <begin position="328"/>
        <end position="357"/>
    </location>
</feature>
<dbReference type="GO" id="GO:0004930">
    <property type="term" value="F:G protein-coupled receptor activity"/>
    <property type="evidence" value="ECO:0007669"/>
    <property type="project" value="InterPro"/>
</dbReference>
<dbReference type="InterPro" id="IPR052954">
    <property type="entry name" value="GPCR-Ligand_Int"/>
</dbReference>
<feature type="transmembrane region" description="Helical" evidence="5">
    <location>
        <begin position="73"/>
        <end position="98"/>
    </location>
</feature>
<name>A0A430QMF1_SCHBO</name>
<evidence type="ECO:0000313" key="7">
    <source>
        <dbReference type="EMBL" id="RTG88882.1"/>
    </source>
</evidence>
<dbReference type="SUPFAM" id="SSF81321">
    <property type="entry name" value="Family A G protein-coupled receptor-like"/>
    <property type="match status" value="1"/>
</dbReference>
<dbReference type="Gene3D" id="1.20.1070.10">
    <property type="entry name" value="Rhodopsin 7-helix transmembrane proteins"/>
    <property type="match status" value="1"/>
</dbReference>
<dbReference type="CDD" id="cd14978">
    <property type="entry name" value="7tmA_FMRFamide_R-like"/>
    <property type="match status" value="1"/>
</dbReference>
<evidence type="ECO:0000259" key="6">
    <source>
        <dbReference type="PROSITE" id="PS50262"/>
    </source>
</evidence>
<keyword evidence="3 5" id="KW-1133">Transmembrane helix</keyword>
<feature type="transmembrane region" description="Helical" evidence="5">
    <location>
        <begin position="157"/>
        <end position="177"/>
    </location>
</feature>
<evidence type="ECO:0000256" key="1">
    <source>
        <dbReference type="ARBA" id="ARBA00004370"/>
    </source>
</evidence>
<dbReference type="InterPro" id="IPR017452">
    <property type="entry name" value="GPCR_Rhodpsn_7TM"/>
</dbReference>
<dbReference type="Pfam" id="PF00001">
    <property type="entry name" value="7tm_1"/>
    <property type="match status" value="1"/>
</dbReference>
<comment type="caution">
    <text evidence="7">The sequence shown here is derived from an EMBL/GenBank/DDBJ whole genome shotgun (WGS) entry which is preliminary data.</text>
</comment>
<evidence type="ECO:0000313" key="8">
    <source>
        <dbReference type="Proteomes" id="UP000290809"/>
    </source>
</evidence>
<keyword evidence="7" id="KW-0675">Receptor</keyword>
<keyword evidence="2 5" id="KW-0812">Transmembrane</keyword>
<comment type="subcellular location">
    <subcellularLocation>
        <location evidence="1">Membrane</location>
    </subcellularLocation>
</comment>
<dbReference type="AlphaFoldDB" id="A0A430QMF1"/>
<dbReference type="EMBL" id="QMKO01001545">
    <property type="protein sequence ID" value="RTG88882.1"/>
    <property type="molecule type" value="Genomic_DNA"/>
</dbReference>
<feature type="transmembrane region" description="Helical" evidence="5">
    <location>
        <begin position="42"/>
        <end position="61"/>
    </location>
</feature>
<evidence type="ECO:0000256" key="5">
    <source>
        <dbReference type="SAM" id="Phobius"/>
    </source>
</evidence>
<sequence length="509" mass="58636">MKAVVIINGILSIISMEANQTTNSTLNLPTLVILIKNICIPFYLLILIFGLFGNGLTVVILQSKRLQQSSTLIYLTVLAIVDIFYLLTGLLFTIINYTFLFPSDIRHYSLISCILTPYLSYTLAYLSVWLLVSVTIDRAIWVVQPFSAKRVCTTRNAWLTIFSITIILFIFDSHFFWTMNYNIDSINSTINTTYYKCTPSYFTQTIFPYIDLLLVCVIPCLFMLIANGLIGIQLKRMSDFNKKRQKNRLFLNHASIQQQQQQQPTQGSLKCAYNLTAGKLTNDSRLNDDLSTNISGTQYPRKRCKSNALKHCVKNSIKGRSNMNRSSALTAMLLAINMFFMISVCPLLVYDVIYFAFNLNTWIEKDELIRGVLVFGIERFVYVLWYTNFAVHFLLYCLSGPQFRAQAKHWLQSCCHFMNLPCLINDKSTIKLQDTTKIHEFHDSTIKKPISPQNLSINYCPSPRQSYDDTIQRPSYHHYPQQSHQSSFVQINDENHQIFRYNSVQSGCI</sequence>
<dbReference type="PROSITE" id="PS50262">
    <property type="entry name" value="G_PROTEIN_RECEP_F1_2"/>
    <property type="match status" value="1"/>
</dbReference>
<evidence type="ECO:0000256" key="2">
    <source>
        <dbReference type="ARBA" id="ARBA00022692"/>
    </source>
</evidence>
<evidence type="ECO:0000256" key="4">
    <source>
        <dbReference type="ARBA" id="ARBA00023136"/>
    </source>
</evidence>
<protein>
    <submittedName>
        <fullName evidence="7">Cholecystokinin A receptor</fullName>
    </submittedName>
</protein>
<dbReference type="PANTHER" id="PTHR46641:SF25">
    <property type="entry name" value="CNMAMIDE RECEPTOR-RELATED"/>
    <property type="match status" value="1"/>
</dbReference>
<accession>A0A430QMF1</accession>
<dbReference type="STRING" id="6184.A0A430QMF1"/>
<feature type="transmembrane region" description="Helical" evidence="5">
    <location>
        <begin position="212"/>
        <end position="234"/>
    </location>
</feature>
<feature type="transmembrane region" description="Helical" evidence="5">
    <location>
        <begin position="380"/>
        <end position="398"/>
    </location>
</feature>
<keyword evidence="4 5" id="KW-0472">Membrane</keyword>
<dbReference type="GO" id="GO:0016020">
    <property type="term" value="C:membrane"/>
    <property type="evidence" value="ECO:0007669"/>
    <property type="project" value="UniProtKB-SubCell"/>
</dbReference>
<dbReference type="Proteomes" id="UP000290809">
    <property type="component" value="Unassembled WGS sequence"/>
</dbReference>
<proteinExistence type="predicted"/>
<keyword evidence="8" id="KW-1185">Reference proteome</keyword>
<gene>
    <name evidence="7" type="ORF">DC041_0011730</name>
</gene>
<feature type="domain" description="G-protein coupled receptors family 1 profile" evidence="6">
    <location>
        <begin position="53"/>
        <end position="396"/>
    </location>
</feature>
<dbReference type="PANTHER" id="PTHR46641">
    <property type="entry name" value="FMRFAMIDE RECEPTOR-RELATED"/>
    <property type="match status" value="1"/>
</dbReference>
<dbReference type="InterPro" id="IPR000276">
    <property type="entry name" value="GPCR_Rhodpsn"/>
</dbReference>
<reference evidence="7 8" key="1">
    <citation type="journal article" date="2019" name="PLoS Pathog.">
        <title>Genome sequence of the bovine parasite Schistosoma bovis Tanzania.</title>
        <authorList>
            <person name="Oey H."/>
            <person name="Zakrzewski M."/>
            <person name="Gobert G."/>
            <person name="Gravermann K."/>
            <person name="Stoye J."/>
            <person name="Jones M."/>
            <person name="Mcmanus D."/>
            <person name="Krause L."/>
        </authorList>
    </citation>
    <scope>NUCLEOTIDE SEQUENCE [LARGE SCALE GENOMIC DNA]</scope>
    <source>
        <strain evidence="7 8">TAN1997</strain>
    </source>
</reference>
<organism evidence="7 8">
    <name type="scientific">Schistosoma bovis</name>
    <name type="common">Blood fluke</name>
    <dbReference type="NCBI Taxonomy" id="6184"/>
    <lineage>
        <taxon>Eukaryota</taxon>
        <taxon>Metazoa</taxon>
        <taxon>Spiralia</taxon>
        <taxon>Lophotrochozoa</taxon>
        <taxon>Platyhelminthes</taxon>
        <taxon>Trematoda</taxon>
        <taxon>Digenea</taxon>
        <taxon>Strigeidida</taxon>
        <taxon>Schistosomatoidea</taxon>
        <taxon>Schistosomatidae</taxon>
        <taxon>Schistosoma</taxon>
    </lineage>
</organism>
<dbReference type="PRINTS" id="PR00237">
    <property type="entry name" value="GPCRRHODOPSN"/>
</dbReference>
<evidence type="ECO:0000256" key="3">
    <source>
        <dbReference type="ARBA" id="ARBA00022989"/>
    </source>
</evidence>